<comment type="caution">
    <text evidence="1">The sequence shown here is derived from an EMBL/GenBank/DDBJ whole genome shotgun (WGS) entry which is preliminary data.</text>
</comment>
<gene>
    <name evidence="1" type="ORF">HLRTI_000467</name>
</gene>
<name>F7PLN4_9EURY</name>
<evidence type="ECO:0000313" key="1">
    <source>
        <dbReference type="EMBL" id="ERJ07425.1"/>
    </source>
</evidence>
<reference evidence="1 2" key="2">
    <citation type="journal article" date="2013" name="PLoS ONE">
        <title>INDIGO - INtegrated Data Warehouse of MIcrobial GenOmes with Examples from the Red Sea Extremophiles.</title>
        <authorList>
            <person name="Alam I."/>
            <person name="Antunes A."/>
            <person name="Kamau A.A."/>
            <person name="Ba Alawi W."/>
            <person name="Kalkatawi M."/>
            <person name="Stingl U."/>
            <person name="Bajic V.B."/>
        </authorList>
    </citation>
    <scope>NUCLEOTIDE SEQUENCE [LARGE SCALE GENOMIC DNA]</scope>
    <source>
        <strain evidence="1 2">SARL4B</strain>
    </source>
</reference>
<protein>
    <submittedName>
        <fullName evidence="1">Uncharacterized protein</fullName>
    </submittedName>
</protein>
<dbReference type="Proteomes" id="UP000003861">
    <property type="component" value="Unassembled WGS sequence"/>
</dbReference>
<reference evidence="1 2" key="1">
    <citation type="journal article" date="2011" name="J. Bacteriol.">
        <title>Genome sequence of Halorhabdus tiamatea, the first archaeon isolated from a deep-sea anoxic brine lake.</title>
        <authorList>
            <person name="Antunes A."/>
            <person name="Alam I."/>
            <person name="Bajic V.B."/>
            <person name="Stingl U."/>
        </authorList>
    </citation>
    <scope>NUCLEOTIDE SEQUENCE [LARGE SCALE GENOMIC DNA]</scope>
    <source>
        <strain evidence="1 2">SARL4B</strain>
    </source>
</reference>
<sequence length="55" mass="6195">MGKYGVRTDRIDLGDEIDDIGDSEHVAAPDTETEAKEAAIDWMTERCIQRKEEPS</sequence>
<organism evidence="1 2">
    <name type="scientific">Halorhabdus tiamatea SARL4B</name>
    <dbReference type="NCBI Taxonomy" id="1033806"/>
    <lineage>
        <taxon>Archaea</taxon>
        <taxon>Methanobacteriati</taxon>
        <taxon>Methanobacteriota</taxon>
        <taxon>Stenosarchaea group</taxon>
        <taxon>Halobacteria</taxon>
        <taxon>Halobacteriales</taxon>
        <taxon>Haloarculaceae</taxon>
        <taxon>Halorhabdus</taxon>
    </lineage>
</organism>
<accession>F7PLN4</accession>
<proteinExistence type="predicted"/>
<evidence type="ECO:0000313" key="2">
    <source>
        <dbReference type="Proteomes" id="UP000003861"/>
    </source>
</evidence>
<dbReference type="AlphaFoldDB" id="F7PLN4"/>
<dbReference type="EMBL" id="AFNT02000003">
    <property type="protein sequence ID" value="ERJ07425.1"/>
    <property type="molecule type" value="Genomic_DNA"/>
</dbReference>